<reference evidence="1 2" key="2">
    <citation type="journal article" date="2022" name="Mol. Ecol. Resour.">
        <title>The genomes of chicory, endive, great burdock and yacon provide insights into Asteraceae paleo-polyploidization history and plant inulin production.</title>
        <authorList>
            <person name="Fan W."/>
            <person name="Wang S."/>
            <person name="Wang H."/>
            <person name="Wang A."/>
            <person name="Jiang F."/>
            <person name="Liu H."/>
            <person name="Zhao H."/>
            <person name="Xu D."/>
            <person name="Zhang Y."/>
        </authorList>
    </citation>
    <scope>NUCLEOTIDE SEQUENCE [LARGE SCALE GENOMIC DNA]</scope>
    <source>
        <strain evidence="2">cv. Yunnan</strain>
        <tissue evidence="1">Leaves</tissue>
    </source>
</reference>
<gene>
    <name evidence="1" type="ORF">L1987_61410</name>
</gene>
<dbReference type="EMBL" id="CM042038">
    <property type="protein sequence ID" value="KAI3730241.1"/>
    <property type="molecule type" value="Genomic_DNA"/>
</dbReference>
<name>A0ACB9C7I9_9ASTR</name>
<sequence length="66" mass="7410">MGGLCEMEDFFNLSCEQQKHVKFLDLVASYTQEVDLLAEFKLDFPAEETGLSSCSCMLNGRVTQVL</sequence>
<evidence type="ECO:0000313" key="2">
    <source>
        <dbReference type="Proteomes" id="UP001056120"/>
    </source>
</evidence>
<organism evidence="1 2">
    <name type="scientific">Smallanthus sonchifolius</name>
    <dbReference type="NCBI Taxonomy" id="185202"/>
    <lineage>
        <taxon>Eukaryota</taxon>
        <taxon>Viridiplantae</taxon>
        <taxon>Streptophyta</taxon>
        <taxon>Embryophyta</taxon>
        <taxon>Tracheophyta</taxon>
        <taxon>Spermatophyta</taxon>
        <taxon>Magnoliopsida</taxon>
        <taxon>eudicotyledons</taxon>
        <taxon>Gunneridae</taxon>
        <taxon>Pentapetalae</taxon>
        <taxon>asterids</taxon>
        <taxon>campanulids</taxon>
        <taxon>Asterales</taxon>
        <taxon>Asteraceae</taxon>
        <taxon>Asteroideae</taxon>
        <taxon>Heliantheae alliance</taxon>
        <taxon>Millerieae</taxon>
        <taxon>Smallanthus</taxon>
    </lineage>
</organism>
<comment type="caution">
    <text evidence="1">The sequence shown here is derived from an EMBL/GenBank/DDBJ whole genome shotgun (WGS) entry which is preliminary data.</text>
</comment>
<reference evidence="2" key="1">
    <citation type="journal article" date="2022" name="Mol. Ecol. Resour.">
        <title>The genomes of chicory, endive, great burdock and yacon provide insights into Asteraceae palaeo-polyploidization history and plant inulin production.</title>
        <authorList>
            <person name="Fan W."/>
            <person name="Wang S."/>
            <person name="Wang H."/>
            <person name="Wang A."/>
            <person name="Jiang F."/>
            <person name="Liu H."/>
            <person name="Zhao H."/>
            <person name="Xu D."/>
            <person name="Zhang Y."/>
        </authorList>
    </citation>
    <scope>NUCLEOTIDE SEQUENCE [LARGE SCALE GENOMIC DNA]</scope>
    <source>
        <strain evidence="2">cv. Yunnan</strain>
    </source>
</reference>
<dbReference type="Proteomes" id="UP001056120">
    <property type="component" value="Linkage Group LG21"/>
</dbReference>
<accession>A0ACB9C7I9</accession>
<proteinExistence type="predicted"/>
<protein>
    <submittedName>
        <fullName evidence="1">Uncharacterized protein</fullName>
    </submittedName>
</protein>
<evidence type="ECO:0000313" key="1">
    <source>
        <dbReference type="EMBL" id="KAI3730241.1"/>
    </source>
</evidence>
<keyword evidence="2" id="KW-1185">Reference proteome</keyword>